<dbReference type="Gene3D" id="2.40.400.10">
    <property type="entry name" value="Acetoacetate decarboxylase-like"/>
    <property type="match status" value="1"/>
</dbReference>
<dbReference type="SUPFAM" id="SSF160104">
    <property type="entry name" value="Acetoacetate decarboxylase-like"/>
    <property type="match status" value="1"/>
</dbReference>
<name>A0A853ASB2_9PSEU</name>
<accession>A0A853ASB2</accession>
<organism evidence="1 2">
    <name type="scientific">Saccharopolyspora hordei</name>
    <dbReference type="NCBI Taxonomy" id="1838"/>
    <lineage>
        <taxon>Bacteria</taxon>
        <taxon>Bacillati</taxon>
        <taxon>Actinomycetota</taxon>
        <taxon>Actinomycetes</taxon>
        <taxon>Pseudonocardiales</taxon>
        <taxon>Pseudonocardiaceae</taxon>
        <taxon>Saccharopolyspora</taxon>
    </lineage>
</organism>
<comment type="caution">
    <text evidence="1">The sequence shown here is derived from an EMBL/GenBank/DDBJ whole genome shotgun (WGS) entry which is preliminary data.</text>
</comment>
<dbReference type="Proteomes" id="UP000587002">
    <property type="component" value="Unassembled WGS sequence"/>
</dbReference>
<dbReference type="EMBL" id="JACCFJ010000001">
    <property type="protein sequence ID" value="NYI84910.1"/>
    <property type="molecule type" value="Genomic_DNA"/>
</dbReference>
<dbReference type="AlphaFoldDB" id="A0A853ASB2"/>
<sequence>MTEPLTLTAPHRVRWPLTEQVWRDVVFVHWPCDPAVLRPLLPRGTRPDVFAGSGWIGLVGLRMAVPTVLGVPTPGGLREFAEVNVRIYAVDERGRRGLVFPTLEASNRAFVRAARTVAGLPYRFADIESSRDGNELGYRVRRGDVGVELRVRCGPRIAAGEAERFVTARWRLMSTWYGLPLRIPVEHEPWALRAADLLSCVDDGLVTGFGLPAPQGAVALAASRVDARFGVLGGR</sequence>
<dbReference type="InterPro" id="IPR018644">
    <property type="entry name" value="DUF2071"/>
</dbReference>
<dbReference type="Pfam" id="PF09844">
    <property type="entry name" value="DUF2071"/>
    <property type="match status" value="1"/>
</dbReference>
<protein>
    <recommendedName>
        <fullName evidence="3">DUF2071 domain-containing protein</fullName>
    </recommendedName>
</protein>
<evidence type="ECO:0000313" key="2">
    <source>
        <dbReference type="Proteomes" id="UP000587002"/>
    </source>
</evidence>
<evidence type="ECO:0008006" key="3">
    <source>
        <dbReference type="Google" id="ProtNLM"/>
    </source>
</evidence>
<keyword evidence="2" id="KW-1185">Reference proteome</keyword>
<proteinExistence type="predicted"/>
<dbReference type="PANTHER" id="PTHR39186">
    <property type="entry name" value="DUF2071 FAMILY PROTEIN"/>
    <property type="match status" value="1"/>
</dbReference>
<dbReference type="PANTHER" id="PTHR39186:SF1">
    <property type="entry name" value="DUF2071 DOMAIN-CONTAINING PROTEIN"/>
    <property type="match status" value="1"/>
</dbReference>
<evidence type="ECO:0000313" key="1">
    <source>
        <dbReference type="EMBL" id="NYI84910.1"/>
    </source>
</evidence>
<reference evidence="1 2" key="1">
    <citation type="submission" date="2020-07" db="EMBL/GenBank/DDBJ databases">
        <title>Sequencing the genomes of 1000 actinobacteria strains.</title>
        <authorList>
            <person name="Klenk H.-P."/>
        </authorList>
    </citation>
    <scope>NUCLEOTIDE SEQUENCE [LARGE SCALE GENOMIC DNA]</scope>
    <source>
        <strain evidence="1 2">DSM 44065</strain>
    </source>
</reference>
<dbReference type="InterPro" id="IPR023375">
    <property type="entry name" value="ADC_dom_sf"/>
</dbReference>
<dbReference type="RefSeq" id="WP_179722547.1">
    <property type="nucleotide sequence ID" value="NZ_BAABFH010000001.1"/>
</dbReference>
<gene>
    <name evidence="1" type="ORF">HNR68_003540</name>
</gene>